<comment type="subcellular location">
    <subcellularLocation>
        <location evidence="4">Membrane</location>
        <topology evidence="4">Multi-pass membrane protein</topology>
    </subcellularLocation>
</comment>
<dbReference type="Proteomes" id="UP000614610">
    <property type="component" value="Unassembled WGS sequence"/>
</dbReference>
<evidence type="ECO:0000256" key="2">
    <source>
        <dbReference type="ARBA" id="ARBA00022989"/>
    </source>
</evidence>
<dbReference type="GO" id="GO:0005375">
    <property type="term" value="F:copper ion transmembrane transporter activity"/>
    <property type="evidence" value="ECO:0007669"/>
    <property type="project" value="UniProtKB-UniRule"/>
</dbReference>
<dbReference type="GO" id="GO:0005886">
    <property type="term" value="C:plasma membrane"/>
    <property type="evidence" value="ECO:0007669"/>
    <property type="project" value="TreeGrafter"/>
</dbReference>
<feature type="compositionally biased region" description="Low complexity" evidence="5">
    <location>
        <begin position="7"/>
        <end position="23"/>
    </location>
</feature>
<dbReference type="PANTHER" id="PTHR12483">
    <property type="entry name" value="SOLUTE CARRIER FAMILY 31 COPPER TRANSPORTERS"/>
    <property type="match status" value="1"/>
</dbReference>
<comment type="similarity">
    <text evidence="4">Belongs to the copper transporter (Ctr) (TC 1.A.56) family. SLC31A subfamily.</text>
</comment>
<evidence type="ECO:0000256" key="4">
    <source>
        <dbReference type="RuleBase" id="RU367022"/>
    </source>
</evidence>
<protein>
    <recommendedName>
        <fullName evidence="4">Copper transport protein</fullName>
    </recommendedName>
</protein>
<dbReference type="PANTHER" id="PTHR12483:SF120">
    <property type="entry name" value="HIGH-AFFINITY COPPER TRANSPORTER CTRA2"/>
    <property type="match status" value="1"/>
</dbReference>
<evidence type="ECO:0000256" key="3">
    <source>
        <dbReference type="ARBA" id="ARBA00023136"/>
    </source>
</evidence>
<dbReference type="EMBL" id="WIWT01000064">
    <property type="protein sequence ID" value="KAF3205522.1"/>
    <property type="molecule type" value="Genomic_DNA"/>
</dbReference>
<evidence type="ECO:0000313" key="9">
    <source>
        <dbReference type="EMBL" id="KAF3206487.1"/>
    </source>
</evidence>
<keyword evidence="4" id="KW-0186">Copper</keyword>
<keyword evidence="3 4" id="KW-0472">Membrane</keyword>
<evidence type="ECO:0000313" key="12">
    <source>
        <dbReference type="Proteomes" id="UP000483672"/>
    </source>
</evidence>
<dbReference type="OrthoDB" id="73901at2759"/>
<keyword evidence="4" id="KW-0813">Transport</keyword>
<accession>A0A6G1LVL8</accession>
<evidence type="ECO:0000313" key="11">
    <source>
        <dbReference type="Proteomes" id="UP000479691"/>
    </source>
</evidence>
<sequence>MSHDHGSMAGMDSGDDTSSSASSTSHDVMPMVFQWAMQTPIYSYAFTPKSTSQYVGALVFLIVLSIIYRALVAYKSHKESTWREEEKARKVIIAGQFHDDKASADVSTREVRGVAPWRWRVDPPRALLSMVNIGLHYLLMFAVMTLNVGYFFAVLFGVFVGDLVFSRYGH</sequence>
<organism evidence="7 12">
    <name type="scientific">Orbilia oligospora</name>
    <name type="common">Nematode-trapping fungus</name>
    <name type="synonym">Arthrobotrys oligospora</name>
    <dbReference type="NCBI Taxonomy" id="2813651"/>
    <lineage>
        <taxon>Eukaryota</taxon>
        <taxon>Fungi</taxon>
        <taxon>Dikarya</taxon>
        <taxon>Ascomycota</taxon>
        <taxon>Pezizomycotina</taxon>
        <taxon>Orbiliomycetes</taxon>
        <taxon>Orbiliales</taxon>
        <taxon>Orbiliaceae</taxon>
        <taxon>Orbilia</taxon>
    </lineage>
</organism>
<comment type="caution">
    <text evidence="7">The sequence shown here is derived from an EMBL/GenBank/DDBJ whole genome shotgun (WGS) entry which is preliminary data.</text>
</comment>
<gene>
    <name evidence="9" type="ORF">TWF106_000688</name>
    <name evidence="7" type="ORF">TWF191_002534</name>
    <name evidence="8" type="ORF">TWF679_009282</name>
    <name evidence="6" type="ORF">TWF788_003521</name>
</gene>
<feature type="transmembrane region" description="Helical" evidence="4">
    <location>
        <begin position="54"/>
        <end position="74"/>
    </location>
</feature>
<dbReference type="AlphaFoldDB" id="A0A6G1LVL8"/>
<evidence type="ECO:0000313" key="8">
    <source>
        <dbReference type="EMBL" id="KAF3205522.1"/>
    </source>
</evidence>
<dbReference type="Proteomes" id="UP000472727">
    <property type="component" value="Unassembled WGS sequence"/>
</dbReference>
<keyword evidence="4" id="KW-0406">Ion transport</keyword>
<evidence type="ECO:0000313" key="10">
    <source>
        <dbReference type="Proteomes" id="UP000472727"/>
    </source>
</evidence>
<name>A0A6G1LVL8_ORBOL</name>
<evidence type="ECO:0000313" key="7">
    <source>
        <dbReference type="EMBL" id="KAF3203929.1"/>
    </source>
</evidence>
<feature type="region of interest" description="Disordered" evidence="5">
    <location>
        <begin position="1"/>
        <end position="23"/>
    </location>
</feature>
<dbReference type="Pfam" id="PF04145">
    <property type="entry name" value="Ctr"/>
    <property type="match status" value="1"/>
</dbReference>
<keyword evidence="4" id="KW-0187">Copper transport</keyword>
<keyword evidence="2 4" id="KW-1133">Transmembrane helix</keyword>
<evidence type="ECO:0000256" key="1">
    <source>
        <dbReference type="ARBA" id="ARBA00022692"/>
    </source>
</evidence>
<reference evidence="10 11" key="1">
    <citation type="submission" date="2019-06" db="EMBL/GenBank/DDBJ databases">
        <authorList>
            <person name="Palmer J.M."/>
        </authorList>
    </citation>
    <scope>NUCLEOTIDE SEQUENCE [LARGE SCALE GENOMIC DNA]</scope>
    <source>
        <strain evidence="9 10">TWF106</strain>
        <strain evidence="7 12">TWF191</strain>
        <strain evidence="8">TWF679</strain>
        <strain evidence="6 11">TWF788</strain>
    </source>
</reference>
<evidence type="ECO:0000256" key="5">
    <source>
        <dbReference type="SAM" id="MobiDB-lite"/>
    </source>
</evidence>
<keyword evidence="1 4" id="KW-0812">Transmembrane</keyword>
<dbReference type="EMBL" id="WIWS01000108">
    <property type="protein sequence ID" value="KAF3206487.1"/>
    <property type="molecule type" value="Genomic_DNA"/>
</dbReference>
<proteinExistence type="inferred from homology"/>
<dbReference type="InterPro" id="IPR007274">
    <property type="entry name" value="Cop_transporter"/>
</dbReference>
<dbReference type="Proteomes" id="UP000479691">
    <property type="component" value="Unassembled WGS sequence"/>
</dbReference>
<dbReference type="Proteomes" id="UP000483672">
    <property type="component" value="Unassembled WGS sequence"/>
</dbReference>
<evidence type="ECO:0000313" key="6">
    <source>
        <dbReference type="EMBL" id="KAF3159791.1"/>
    </source>
</evidence>
<dbReference type="EMBL" id="WIPF01000150">
    <property type="protein sequence ID" value="KAF3203929.1"/>
    <property type="molecule type" value="Genomic_DNA"/>
</dbReference>
<dbReference type="EMBL" id="JAABOE010000178">
    <property type="protein sequence ID" value="KAF3159791.1"/>
    <property type="molecule type" value="Genomic_DNA"/>
</dbReference>